<reference evidence="2 3" key="1">
    <citation type="submission" date="2016-07" db="EMBL/GenBank/DDBJ databases">
        <title>Pervasive Adenine N6-methylation of Active Genes in Fungi.</title>
        <authorList>
            <consortium name="DOE Joint Genome Institute"/>
            <person name="Mondo S.J."/>
            <person name="Dannebaum R.O."/>
            <person name="Kuo R.C."/>
            <person name="Labutti K."/>
            <person name="Haridas S."/>
            <person name="Kuo A."/>
            <person name="Salamov A."/>
            <person name="Ahrendt S.R."/>
            <person name="Lipzen A."/>
            <person name="Sullivan W."/>
            <person name="Andreopoulos W.B."/>
            <person name="Clum A."/>
            <person name="Lindquist E."/>
            <person name="Daum C."/>
            <person name="Ramamoorthy G.K."/>
            <person name="Gryganskyi A."/>
            <person name="Culley D."/>
            <person name="Magnuson J.K."/>
            <person name="James T.Y."/>
            <person name="O'Malley M.A."/>
            <person name="Stajich J.E."/>
            <person name="Spatafora J.W."/>
            <person name="Visel A."/>
            <person name="Grigoriev I.V."/>
        </authorList>
    </citation>
    <scope>NUCLEOTIDE SEQUENCE [LARGE SCALE GENOMIC DNA]</scope>
    <source>
        <strain evidence="2 3">CBS 115471</strain>
    </source>
</reference>
<dbReference type="AlphaFoldDB" id="A0A1Y1ZIS6"/>
<proteinExistence type="predicted"/>
<dbReference type="Proteomes" id="UP000193144">
    <property type="component" value="Unassembled WGS sequence"/>
</dbReference>
<feature type="compositionally biased region" description="Basic and acidic residues" evidence="1">
    <location>
        <begin position="305"/>
        <end position="314"/>
    </location>
</feature>
<feature type="compositionally biased region" description="Basic and acidic residues" evidence="1">
    <location>
        <begin position="421"/>
        <end position="432"/>
    </location>
</feature>
<feature type="compositionally biased region" description="Basic and acidic residues" evidence="1">
    <location>
        <begin position="377"/>
        <end position="391"/>
    </location>
</feature>
<dbReference type="EMBL" id="MCFA01000077">
    <property type="protein sequence ID" value="ORY10126.1"/>
    <property type="molecule type" value="Genomic_DNA"/>
</dbReference>
<feature type="compositionally biased region" description="Polar residues" evidence="1">
    <location>
        <begin position="336"/>
        <end position="376"/>
    </location>
</feature>
<evidence type="ECO:0000256" key="1">
    <source>
        <dbReference type="SAM" id="MobiDB-lite"/>
    </source>
</evidence>
<feature type="compositionally biased region" description="Basic residues" evidence="1">
    <location>
        <begin position="293"/>
        <end position="304"/>
    </location>
</feature>
<comment type="caution">
    <text evidence="2">The sequence shown here is derived from an EMBL/GenBank/DDBJ whole genome shotgun (WGS) entry which is preliminary data.</text>
</comment>
<evidence type="ECO:0008006" key="4">
    <source>
        <dbReference type="Google" id="ProtNLM"/>
    </source>
</evidence>
<keyword evidence="3" id="KW-1185">Reference proteome</keyword>
<protein>
    <recommendedName>
        <fullName evidence="4">Fungal N-terminal domain-containing protein</fullName>
    </recommendedName>
</protein>
<gene>
    <name evidence="2" type="ORF">BCR34DRAFT_567367</name>
</gene>
<feature type="region of interest" description="Disordered" evidence="1">
    <location>
        <begin position="283"/>
        <end position="441"/>
    </location>
</feature>
<name>A0A1Y1ZIS6_9PLEO</name>
<organism evidence="2 3">
    <name type="scientific">Clohesyomyces aquaticus</name>
    <dbReference type="NCBI Taxonomy" id="1231657"/>
    <lineage>
        <taxon>Eukaryota</taxon>
        <taxon>Fungi</taxon>
        <taxon>Dikarya</taxon>
        <taxon>Ascomycota</taxon>
        <taxon>Pezizomycotina</taxon>
        <taxon>Dothideomycetes</taxon>
        <taxon>Pleosporomycetidae</taxon>
        <taxon>Pleosporales</taxon>
        <taxon>Lindgomycetaceae</taxon>
        <taxon>Clohesyomyces</taxon>
    </lineage>
</organism>
<evidence type="ECO:0000313" key="3">
    <source>
        <dbReference type="Proteomes" id="UP000193144"/>
    </source>
</evidence>
<feature type="compositionally biased region" description="Polar residues" evidence="1">
    <location>
        <begin position="317"/>
        <end position="327"/>
    </location>
</feature>
<dbReference type="OrthoDB" id="7464126at2759"/>
<sequence>MSFGFSPTDLVTLISLTTRAYHGWRDACGQYGEITSTLFSLQVVLERVHRHAKSPTDVNALPFLVDRNKLRDDLQDVLGSSDRTVRELRTIVQKYRNLDTDQKSNWDRIRLGCKNRDSLQIRLSLNLSFISTLLMDQVLQSIDMCCQDVSKISSAIQGGLPVALENLVESSSADSRTANTAFTTYEHDSKEVWRELRREMISLGFKSDDIAANKEALLDIARVVAGEGNNVDIDEDATETVYEPTPEMPEQVMANADINGTLESNPSTTAKPLATLAAPHATSDAELLPQPHSSHRTHHGLRRKTNFEEIRAPDSRSGPSPLSSLWQHSRPASDFRPNTASAQSSATSKRYPPSQENGVSSLESLHPSTDRQSPSFENDKESIPAQKDKRAFNASSFIPDRKPNMSRKRSRVSSVADPYSQDDKKPHPHSNDDINPNPPNMPTGLQKYITYYPMSVYERKPAYIHLLLPLGWIIHVRPKTLQISFQDLLAKNDEPMYFTLPPRVWPEEIIQVEGWRTYYSTHGRVSWTTIRTDAHGFESLYTRYTHPSVPNEDPQYRCLTKEWMNTNQDIKHGLNESVQCFRVDGSFFVDYTIENPCQVLVWTREMDDANPGLVAELRAWAALKQT</sequence>
<dbReference type="STRING" id="1231657.A0A1Y1ZIS6"/>
<evidence type="ECO:0000313" key="2">
    <source>
        <dbReference type="EMBL" id="ORY10126.1"/>
    </source>
</evidence>
<accession>A0A1Y1ZIS6</accession>